<evidence type="ECO:0000256" key="1">
    <source>
        <dbReference type="ARBA" id="ARBA00004141"/>
    </source>
</evidence>
<dbReference type="AlphaFoldDB" id="A0A0G4I889"/>
<dbReference type="SUPFAM" id="SSF103473">
    <property type="entry name" value="MFS general substrate transporter"/>
    <property type="match status" value="1"/>
</dbReference>
<evidence type="ECO:0008006" key="9">
    <source>
        <dbReference type="Google" id="ProtNLM"/>
    </source>
</evidence>
<feature type="transmembrane region" description="Helical" evidence="7">
    <location>
        <begin position="152"/>
        <end position="174"/>
    </location>
</feature>
<evidence type="ECO:0000256" key="6">
    <source>
        <dbReference type="SAM" id="MobiDB-lite"/>
    </source>
</evidence>
<feature type="transmembrane region" description="Helical" evidence="7">
    <location>
        <begin position="41"/>
        <end position="62"/>
    </location>
</feature>
<evidence type="ECO:0000313" key="8">
    <source>
        <dbReference type="EMBL" id="CEM53339.1"/>
    </source>
</evidence>
<gene>
    <name evidence="8" type="ORF">Cvel_1977</name>
</gene>
<dbReference type="Pfam" id="PF07690">
    <property type="entry name" value="MFS_1"/>
    <property type="match status" value="1"/>
</dbReference>
<feature type="compositionally biased region" description="Basic and acidic residues" evidence="6">
    <location>
        <begin position="518"/>
        <end position="534"/>
    </location>
</feature>
<comment type="subcellular location">
    <subcellularLocation>
        <location evidence="1">Membrane</location>
        <topology evidence="1">Multi-pass membrane protein</topology>
    </subcellularLocation>
</comment>
<evidence type="ECO:0000256" key="7">
    <source>
        <dbReference type="SAM" id="Phobius"/>
    </source>
</evidence>
<feature type="transmembrane region" description="Helical" evidence="7">
    <location>
        <begin position="274"/>
        <end position="300"/>
    </location>
</feature>
<evidence type="ECO:0000256" key="5">
    <source>
        <dbReference type="ARBA" id="ARBA00023136"/>
    </source>
</evidence>
<feature type="transmembrane region" description="Helical" evidence="7">
    <location>
        <begin position="209"/>
        <end position="230"/>
    </location>
</feature>
<sequence>MDEGKLLSESGGETGKMGEGTTGASNLPPVAWVSASQAAKVMNFAMVFCLALMALVITPFFSTVAHYKLYLRESAVGVIFGSWAVGYICCSIALSLTNFSRLSLRSINLILRAALIFIGCVMLMFGFLPSMIPPSRSLESEIRLTVAFSALRFSFGVACAIFDVSILTFLVACFPHEVSEVVGLWETSAALGALCGPPIGGVLYDVGGFSLPFVVTTGVATVLAVGTAIVQEKSRTLRALFAQRVAEQRRREEEEKGKGEKKVAVSFTLKHTKALLLTFPAYQMCGSAVALWMGVSLFTFMEALMPIWYDSMYSLSATDVGALIALMAVSFGIVNVVVGKALDVFPLGRPYVILLSLFGLGVSAFFLCPSFDLSTAFSFSSSRPSIVLNQPLHTQTLLTVAVIAAVGFAVFYSGILVGSQSLSVDAARRRDPDLVPATGALMKTMSSLAGLVGPVAGSELVQSFGYPRTLFFWGCASLGMGVVFWLMFVCRPPGSEGVFLKRGERNVQEEEEGEGEGVDEKGKLREEKTSGTGI</sequence>
<dbReference type="PANTHER" id="PTHR23506">
    <property type="entry name" value="GH10249P"/>
    <property type="match status" value="1"/>
</dbReference>
<name>A0A0G4I889_9ALVE</name>
<feature type="transmembrane region" description="Helical" evidence="7">
    <location>
        <begin position="181"/>
        <end position="203"/>
    </location>
</feature>
<dbReference type="InterPro" id="IPR011701">
    <property type="entry name" value="MFS"/>
</dbReference>
<evidence type="ECO:0000256" key="3">
    <source>
        <dbReference type="ARBA" id="ARBA00022692"/>
    </source>
</evidence>
<keyword evidence="4 7" id="KW-1133">Transmembrane helix</keyword>
<dbReference type="InterPro" id="IPR050930">
    <property type="entry name" value="MFS_Vesicular_Transporter"/>
</dbReference>
<dbReference type="GO" id="GO:0022857">
    <property type="term" value="F:transmembrane transporter activity"/>
    <property type="evidence" value="ECO:0007669"/>
    <property type="project" value="InterPro"/>
</dbReference>
<feature type="transmembrane region" description="Helical" evidence="7">
    <location>
        <begin position="74"/>
        <end position="97"/>
    </location>
</feature>
<feature type="region of interest" description="Disordered" evidence="6">
    <location>
        <begin position="502"/>
        <end position="534"/>
    </location>
</feature>
<feature type="region of interest" description="Disordered" evidence="6">
    <location>
        <begin position="1"/>
        <end position="22"/>
    </location>
</feature>
<organism evidence="8">
    <name type="scientific">Chromera velia CCMP2878</name>
    <dbReference type="NCBI Taxonomy" id="1169474"/>
    <lineage>
        <taxon>Eukaryota</taxon>
        <taxon>Sar</taxon>
        <taxon>Alveolata</taxon>
        <taxon>Colpodellida</taxon>
        <taxon>Chromeraceae</taxon>
        <taxon>Chromera</taxon>
    </lineage>
</organism>
<dbReference type="Gene3D" id="1.20.1250.20">
    <property type="entry name" value="MFS general substrate transporter like domains"/>
    <property type="match status" value="2"/>
</dbReference>
<feature type="transmembrane region" description="Helical" evidence="7">
    <location>
        <begin position="351"/>
        <end position="377"/>
    </location>
</feature>
<evidence type="ECO:0000256" key="4">
    <source>
        <dbReference type="ARBA" id="ARBA00022989"/>
    </source>
</evidence>
<keyword evidence="5 7" id="KW-0472">Membrane</keyword>
<keyword evidence="3 7" id="KW-0812">Transmembrane</keyword>
<evidence type="ECO:0000256" key="2">
    <source>
        <dbReference type="ARBA" id="ARBA00022448"/>
    </source>
</evidence>
<proteinExistence type="predicted"/>
<dbReference type="PANTHER" id="PTHR23506:SF23">
    <property type="entry name" value="GH10249P"/>
    <property type="match status" value="1"/>
</dbReference>
<dbReference type="EMBL" id="CDMZ01005633">
    <property type="protein sequence ID" value="CEM53339.1"/>
    <property type="molecule type" value="Genomic_DNA"/>
</dbReference>
<protein>
    <recommendedName>
        <fullName evidence="9">Major facilitator superfamily (MFS) profile domain-containing protein</fullName>
    </recommendedName>
</protein>
<accession>A0A0G4I889</accession>
<feature type="compositionally biased region" description="Gly residues" evidence="6">
    <location>
        <begin position="12"/>
        <end position="21"/>
    </location>
</feature>
<dbReference type="InterPro" id="IPR036259">
    <property type="entry name" value="MFS_trans_sf"/>
</dbReference>
<feature type="transmembrane region" description="Helical" evidence="7">
    <location>
        <begin position="320"/>
        <end position="339"/>
    </location>
</feature>
<feature type="transmembrane region" description="Helical" evidence="7">
    <location>
        <begin position="397"/>
        <end position="419"/>
    </location>
</feature>
<dbReference type="VEuPathDB" id="CryptoDB:Cvel_1977"/>
<dbReference type="GO" id="GO:0016020">
    <property type="term" value="C:membrane"/>
    <property type="evidence" value="ECO:0007669"/>
    <property type="project" value="UniProtKB-SubCell"/>
</dbReference>
<keyword evidence="2" id="KW-0813">Transport</keyword>
<feature type="transmembrane region" description="Helical" evidence="7">
    <location>
        <begin position="470"/>
        <end position="490"/>
    </location>
</feature>
<reference evidence="8" key="1">
    <citation type="submission" date="2014-11" db="EMBL/GenBank/DDBJ databases">
        <authorList>
            <person name="Otto D Thomas"/>
            <person name="Naeem Raeece"/>
        </authorList>
    </citation>
    <scope>NUCLEOTIDE SEQUENCE</scope>
</reference>
<feature type="transmembrane region" description="Helical" evidence="7">
    <location>
        <begin position="109"/>
        <end position="132"/>
    </location>
</feature>